<comment type="caution">
    <text evidence="3">The sequence shown here is derived from an EMBL/GenBank/DDBJ whole genome shotgun (WGS) entry which is preliminary data.</text>
</comment>
<protein>
    <recommendedName>
        <fullName evidence="5">Thioesterase</fullName>
    </recommendedName>
</protein>
<comment type="similarity">
    <text evidence="1">Belongs to the 4-hydroxybenzoyl-CoA thioesterase family.</text>
</comment>
<dbReference type="PANTHER" id="PTHR31793:SF27">
    <property type="entry name" value="NOVEL THIOESTERASE SUPERFAMILY DOMAIN AND SAPOSIN A-TYPE DOMAIN CONTAINING PROTEIN (0610012H03RIK)"/>
    <property type="match status" value="1"/>
</dbReference>
<keyword evidence="2" id="KW-0378">Hydrolase</keyword>
<proteinExistence type="inferred from homology"/>
<evidence type="ECO:0008006" key="5">
    <source>
        <dbReference type="Google" id="ProtNLM"/>
    </source>
</evidence>
<evidence type="ECO:0000313" key="3">
    <source>
        <dbReference type="EMBL" id="OQX06059.1"/>
    </source>
</evidence>
<dbReference type="Pfam" id="PF13279">
    <property type="entry name" value="4HBT_2"/>
    <property type="match status" value="1"/>
</dbReference>
<gene>
    <name evidence="3" type="ORF">BWK73_31830</name>
</gene>
<dbReference type="AlphaFoldDB" id="A0A1Y1QHW5"/>
<evidence type="ECO:0000313" key="4">
    <source>
        <dbReference type="Proteomes" id="UP000192491"/>
    </source>
</evidence>
<dbReference type="CDD" id="cd00586">
    <property type="entry name" value="4HBT"/>
    <property type="match status" value="1"/>
</dbReference>
<evidence type="ECO:0000256" key="2">
    <source>
        <dbReference type="ARBA" id="ARBA00022801"/>
    </source>
</evidence>
<dbReference type="Gene3D" id="3.10.129.10">
    <property type="entry name" value="Hotdog Thioesterase"/>
    <property type="match status" value="1"/>
</dbReference>
<reference evidence="3 4" key="1">
    <citation type="submission" date="2017-01" db="EMBL/GenBank/DDBJ databases">
        <title>Novel large sulfur bacteria in the metagenomes of groundwater-fed chemosynthetic microbial mats in the Lake Huron basin.</title>
        <authorList>
            <person name="Sharrar A.M."/>
            <person name="Flood B.E."/>
            <person name="Bailey J.V."/>
            <person name="Jones D.S."/>
            <person name="Biddanda B."/>
            <person name="Ruberg S.A."/>
            <person name="Marcus D.N."/>
            <person name="Dick G.J."/>
        </authorList>
    </citation>
    <scope>NUCLEOTIDE SEQUENCE [LARGE SCALE GENOMIC DNA]</scope>
    <source>
        <strain evidence="3">A8</strain>
    </source>
</reference>
<evidence type="ECO:0000256" key="1">
    <source>
        <dbReference type="ARBA" id="ARBA00005953"/>
    </source>
</evidence>
<accession>A0A1Y1QHW5</accession>
<dbReference type="InterPro" id="IPR029069">
    <property type="entry name" value="HotDog_dom_sf"/>
</dbReference>
<dbReference type="SUPFAM" id="SSF54637">
    <property type="entry name" value="Thioesterase/thiol ester dehydrase-isomerase"/>
    <property type="match status" value="1"/>
</dbReference>
<organism evidence="3 4">
    <name type="scientific">Thiothrix lacustris</name>
    <dbReference type="NCBI Taxonomy" id="525917"/>
    <lineage>
        <taxon>Bacteria</taxon>
        <taxon>Pseudomonadati</taxon>
        <taxon>Pseudomonadota</taxon>
        <taxon>Gammaproteobacteria</taxon>
        <taxon>Thiotrichales</taxon>
        <taxon>Thiotrichaceae</taxon>
        <taxon>Thiothrix</taxon>
    </lineage>
</organism>
<sequence>MLSGSSTYRFAIRANDIDSAGHINNSVYFEAFEAGRWDWASKYLPNIGHSITAVVSSITVDYLKPIIPRPNEYVDIITNIHLCEYFSIYFNQQMTIDEKNIATAKVRVVPFDIKSSRIISVKSLL</sequence>
<dbReference type="EMBL" id="MTEJ01000261">
    <property type="protein sequence ID" value="OQX06059.1"/>
    <property type="molecule type" value="Genomic_DNA"/>
</dbReference>
<dbReference type="GO" id="GO:0047617">
    <property type="term" value="F:fatty acyl-CoA hydrolase activity"/>
    <property type="evidence" value="ECO:0007669"/>
    <property type="project" value="TreeGrafter"/>
</dbReference>
<dbReference type="Proteomes" id="UP000192491">
    <property type="component" value="Unassembled WGS sequence"/>
</dbReference>
<name>A0A1Y1QHW5_9GAMM</name>
<dbReference type="PANTHER" id="PTHR31793">
    <property type="entry name" value="4-HYDROXYBENZOYL-COA THIOESTERASE FAMILY MEMBER"/>
    <property type="match status" value="1"/>
</dbReference>
<dbReference type="InterPro" id="IPR050563">
    <property type="entry name" value="4-hydroxybenzoyl-CoA_TE"/>
</dbReference>